<accession>A0A0D8J3R3</accession>
<dbReference type="Proteomes" id="UP000032483">
    <property type="component" value="Unassembled WGS sequence"/>
</dbReference>
<sequence length="134" mass="15031">MAAQPPTFLLDGKAYNVLVTSHSRSFSILDSEKTGRTADGEMFRDVIGTFYNYKMTIRARANGVGAADLDALWDILSEPTVSHVCTFPYNQGTITQRMYITSGEQALIRLDPDHTQWGEIQLSFVAMSPRRRPK</sequence>
<evidence type="ECO:0000313" key="2">
    <source>
        <dbReference type="Proteomes" id="UP000032483"/>
    </source>
</evidence>
<reference evidence="1" key="1">
    <citation type="submission" date="2015-02" db="EMBL/GenBank/DDBJ databases">
        <title>A novel member of the family Ruminococcaceae isolated from human feces.</title>
        <authorList>
            <person name="Shkoporov A.N."/>
            <person name="Chaplin A.V."/>
            <person name="Motuzova O.V."/>
            <person name="Kafarskaia L.I."/>
            <person name="Khokhlova E.V."/>
            <person name="Efimov B.A."/>
        </authorList>
    </citation>
    <scope>NUCLEOTIDE SEQUENCE [LARGE SCALE GENOMIC DNA]</scope>
    <source>
        <strain evidence="1">585-1</strain>
    </source>
</reference>
<dbReference type="EMBL" id="JXXK01000002">
    <property type="protein sequence ID" value="KJF41176.1"/>
    <property type="molecule type" value="Genomic_DNA"/>
</dbReference>
<keyword evidence="2" id="KW-1185">Reference proteome</keyword>
<dbReference type="RefSeq" id="WP_050004490.1">
    <property type="nucleotide sequence ID" value="NZ_JAFHCH010000052.1"/>
</dbReference>
<gene>
    <name evidence="1" type="ORF">TQ39_02945</name>
</gene>
<dbReference type="AlphaFoldDB" id="A0A0D8J3R3"/>
<protein>
    <submittedName>
        <fullName evidence="1">Uncharacterized protein</fullName>
    </submittedName>
</protein>
<proteinExistence type="predicted"/>
<evidence type="ECO:0000313" key="1">
    <source>
        <dbReference type="EMBL" id="KJF41176.1"/>
    </source>
</evidence>
<comment type="caution">
    <text evidence="1">The sequence shown here is derived from an EMBL/GenBank/DDBJ whole genome shotgun (WGS) entry which is preliminary data.</text>
</comment>
<dbReference type="GeneID" id="42855593"/>
<organism evidence="1 2">
    <name type="scientific">Ruthenibacterium lactatiformans</name>
    <dbReference type="NCBI Taxonomy" id="1550024"/>
    <lineage>
        <taxon>Bacteria</taxon>
        <taxon>Bacillati</taxon>
        <taxon>Bacillota</taxon>
        <taxon>Clostridia</taxon>
        <taxon>Eubacteriales</taxon>
        <taxon>Oscillospiraceae</taxon>
        <taxon>Ruthenibacterium</taxon>
    </lineage>
</organism>
<name>A0A0D8J3R3_9FIRM</name>